<comment type="caution">
    <text evidence="10">The sequence shown here is derived from an EMBL/GenBank/DDBJ whole genome shotgun (WGS) entry which is preliminary data.</text>
</comment>
<dbReference type="Pfam" id="PF13734">
    <property type="entry name" value="Inhibitor_I69"/>
    <property type="match status" value="1"/>
</dbReference>
<dbReference type="InterPro" id="IPR000200">
    <property type="entry name" value="Peptidase_C10"/>
</dbReference>
<evidence type="ECO:0000256" key="2">
    <source>
        <dbReference type="ARBA" id="ARBA00022670"/>
    </source>
</evidence>
<evidence type="ECO:0000256" key="4">
    <source>
        <dbReference type="ARBA" id="ARBA00022801"/>
    </source>
</evidence>
<dbReference type="Pfam" id="PF18962">
    <property type="entry name" value="Por_Secre_tail"/>
    <property type="match status" value="1"/>
</dbReference>
<sequence>MMKKLIKLNCSARSRIKNFVALIVLVFGSLFHLHAQTVSEEVALKVAKNFYEMNVNPEIKKEVAKGKSFVFKNITKELKENNDTYFVYDVNENDGYVIVSNEYGINPILGYSDKGHLSNAKKAISPEFAYLLEDFQKKIEYVKSHSKKTDRTINNKWSSLTGKSAVTLVYSTAVAPLIKTNWNQSPYYNALCPSDAGGQAITGCVATAIAQVMKFWNYPTTGTGSHCYTENGYGRGSYGNLCADFGATTYKWSDMPNELNSTSTPTQINAVATLMYHVGVGVNMGYSPSASGAWPTTNNALVAYFNYAPDTNFLNRNQTPNAEWSALMKNDLDKGYPVLYTGFYVGGAGHEWVCDGYDQNGLFHMNFGWGGGANGYFNLDNPNGFVSSQACYFNLRPAVSNSYNVYVKREGSTQVPKIHSWTNDTGTDVSLTPWANSPSMTADTDGWYKSTNYTAKSLGTLFKYTDKQTQDFKYYSKDVWILLDASGNQKQIYNTDPRTSSAYPIISFISPELLVYNEGQSINVDVTSAMVGGTGTPKIYYTKSEGGVPADPTSSSTLYTGPITTIKTTTFKFVAIQDAKSSVIKSVTYTFNPVQTEFTIFVKRLSSTENPRIHAWSKETGTDVAITNTANWPNNLPYMVAQSTWYTYTTSKKSLGVLFKYTDKQTQDFKYYSSTKWILLDASGNLKSVTDTNPEPSGLAFYKNKQPNANGKYTSGITVTAGVNRTIGCAVCPYLDFYTLDGSDPKTSTTKVSFNSSIDFSVIKDTRLRAISSITNPTTGTIEYTNEVDESFVFETVATPRVKITTSPTPNSAGKYTTGQTVTVTLTVENQTPDNPKSIKYNTDGTDVYYTNSTTYTLPLLITTNTVINAKVVLEDNGYRYSIFSEQATKTIEFETIAPITIYVKKGAIPFGQEPKIHVWSKQTSTNVAITNTANWPSNLPVVTPVGNQNWYKYTVPNNSRALGCLFIFGTAQTKDFTGINADTWIEFNSDGTVKNISNTAPYAATLATAKNMEEINNDSLTLYPNPTNNFLNVNYPFVGSEQIELSIFDIRGTTLYSKKENSVNGFNKELNVSNLNLSPGTYILSLTSSKGKETKRFIVSQ</sequence>
<dbReference type="InterPro" id="IPR025896">
    <property type="entry name" value="Spi_Prtas-inh"/>
</dbReference>
<dbReference type="Proteomes" id="UP000245449">
    <property type="component" value="Unassembled WGS sequence"/>
</dbReference>
<dbReference type="GO" id="GO:0006508">
    <property type="term" value="P:proteolysis"/>
    <property type="evidence" value="ECO:0007669"/>
    <property type="project" value="UniProtKB-KW"/>
</dbReference>
<dbReference type="OrthoDB" id="2235251at2"/>
<keyword evidence="4" id="KW-0378">Hydrolase</keyword>
<evidence type="ECO:0000259" key="7">
    <source>
        <dbReference type="Pfam" id="PF13290"/>
    </source>
</evidence>
<evidence type="ECO:0000259" key="9">
    <source>
        <dbReference type="Pfam" id="PF18962"/>
    </source>
</evidence>
<dbReference type="InterPro" id="IPR044934">
    <property type="entry name" value="Streptopain_sf"/>
</dbReference>
<gene>
    <name evidence="10" type="ORF">DB895_08570</name>
</gene>
<dbReference type="InterPro" id="IPR059177">
    <property type="entry name" value="GH29D-like_dom"/>
</dbReference>
<dbReference type="Pfam" id="PF13290">
    <property type="entry name" value="CHB_HEX_C_1"/>
    <property type="match status" value="2"/>
</dbReference>
<dbReference type="SUPFAM" id="SSF54001">
    <property type="entry name" value="Cysteine proteinases"/>
    <property type="match status" value="1"/>
</dbReference>
<dbReference type="InterPro" id="IPR013783">
    <property type="entry name" value="Ig-like_fold"/>
</dbReference>
<keyword evidence="5" id="KW-0788">Thiol protease</keyword>
<dbReference type="NCBIfam" id="TIGR04183">
    <property type="entry name" value="Por_Secre_tail"/>
    <property type="match status" value="1"/>
</dbReference>
<evidence type="ECO:0000313" key="10">
    <source>
        <dbReference type="EMBL" id="PWA05074.1"/>
    </source>
</evidence>
<evidence type="ECO:0000256" key="5">
    <source>
        <dbReference type="ARBA" id="ARBA00022807"/>
    </source>
</evidence>
<evidence type="ECO:0000256" key="1">
    <source>
        <dbReference type="ARBA" id="ARBA00009693"/>
    </source>
</evidence>
<accession>A0A2U1JJ89</accession>
<dbReference type="GO" id="GO:0008234">
    <property type="term" value="F:cysteine-type peptidase activity"/>
    <property type="evidence" value="ECO:0007669"/>
    <property type="project" value="UniProtKB-KW"/>
</dbReference>
<dbReference type="Gene3D" id="3.90.70.50">
    <property type="entry name" value="Peptidase C10, streptopain"/>
    <property type="match status" value="1"/>
</dbReference>
<dbReference type="PRINTS" id="PR00797">
    <property type="entry name" value="STREPTOPAIN"/>
</dbReference>
<feature type="domain" description="GH29D-like beta-sandwich" evidence="7">
    <location>
        <begin position="813"/>
        <end position="874"/>
    </location>
</feature>
<dbReference type="InterPro" id="IPR038765">
    <property type="entry name" value="Papain-like_cys_pep_sf"/>
</dbReference>
<dbReference type="Pfam" id="PF01640">
    <property type="entry name" value="Peptidase_C10"/>
    <property type="match status" value="1"/>
</dbReference>
<comment type="similarity">
    <text evidence="1">Belongs to the peptidase C10 family.</text>
</comment>
<feature type="domain" description="Spi protease inhibitor" evidence="8">
    <location>
        <begin position="35"/>
        <end position="139"/>
    </location>
</feature>
<evidence type="ECO:0000313" key="11">
    <source>
        <dbReference type="Proteomes" id="UP000245449"/>
    </source>
</evidence>
<dbReference type="InterPro" id="IPR026444">
    <property type="entry name" value="Secre_tail"/>
</dbReference>
<keyword evidence="3" id="KW-0732">Signal</keyword>
<organism evidence="10 11">
    <name type="scientific">Flavobacterium psychrotolerans</name>
    <dbReference type="NCBI Taxonomy" id="2169410"/>
    <lineage>
        <taxon>Bacteria</taxon>
        <taxon>Pseudomonadati</taxon>
        <taxon>Bacteroidota</taxon>
        <taxon>Flavobacteriia</taxon>
        <taxon>Flavobacteriales</taxon>
        <taxon>Flavobacteriaceae</taxon>
        <taxon>Flavobacterium</taxon>
    </lineage>
</organism>
<dbReference type="Gene3D" id="2.60.40.10">
    <property type="entry name" value="Immunoglobulins"/>
    <property type="match status" value="2"/>
</dbReference>
<feature type="active site" description="Nucleophile" evidence="6">
    <location>
        <position position="204"/>
    </location>
</feature>
<reference evidence="10 11" key="1">
    <citation type="submission" date="2018-04" db="EMBL/GenBank/DDBJ databases">
        <title>Flavobacterium sp. nov., isolated from glacier ice.</title>
        <authorList>
            <person name="Liu Q."/>
            <person name="Xin Y.-H."/>
        </authorList>
    </citation>
    <scope>NUCLEOTIDE SEQUENCE [LARGE SCALE GENOMIC DNA]</scope>
    <source>
        <strain evidence="10 11">RB1R5</strain>
    </source>
</reference>
<evidence type="ECO:0000256" key="3">
    <source>
        <dbReference type="ARBA" id="ARBA00022729"/>
    </source>
</evidence>
<keyword evidence="2" id="KW-0645">Protease</keyword>
<feature type="domain" description="Secretion system C-terminal sorting" evidence="9">
    <location>
        <begin position="1023"/>
        <end position="1100"/>
    </location>
</feature>
<evidence type="ECO:0000259" key="8">
    <source>
        <dbReference type="Pfam" id="PF13734"/>
    </source>
</evidence>
<name>A0A2U1JJ89_9FLAO</name>
<dbReference type="EMBL" id="QCZI01000009">
    <property type="protein sequence ID" value="PWA05074.1"/>
    <property type="molecule type" value="Genomic_DNA"/>
</dbReference>
<protein>
    <submittedName>
        <fullName evidence="10">Uncharacterized protein</fullName>
    </submittedName>
</protein>
<feature type="active site" description="Proton acceptor" evidence="6">
    <location>
        <position position="350"/>
    </location>
</feature>
<dbReference type="AlphaFoldDB" id="A0A2U1JJ89"/>
<keyword evidence="11" id="KW-1185">Reference proteome</keyword>
<proteinExistence type="inferred from homology"/>
<evidence type="ECO:0000256" key="6">
    <source>
        <dbReference type="PIRSR" id="PIRSR600200-1"/>
    </source>
</evidence>
<feature type="domain" description="GH29D-like beta-sandwich" evidence="7">
    <location>
        <begin position="524"/>
        <end position="582"/>
    </location>
</feature>